<proteinExistence type="predicted"/>
<dbReference type="PANTHER" id="PTHR11439:SF496">
    <property type="entry name" value="RNA-DIRECTED DNA POLYMERASE"/>
    <property type="match status" value="1"/>
</dbReference>
<dbReference type="AlphaFoldDB" id="A0AAW2K7M2"/>
<evidence type="ECO:0000313" key="1">
    <source>
        <dbReference type="EMBL" id="KAL0302879.1"/>
    </source>
</evidence>
<dbReference type="PANTHER" id="PTHR11439">
    <property type="entry name" value="GAG-POL-RELATED RETROTRANSPOSON"/>
    <property type="match status" value="1"/>
</dbReference>
<organism evidence="1">
    <name type="scientific">Sesamum radiatum</name>
    <name type="common">Black benniseed</name>
    <dbReference type="NCBI Taxonomy" id="300843"/>
    <lineage>
        <taxon>Eukaryota</taxon>
        <taxon>Viridiplantae</taxon>
        <taxon>Streptophyta</taxon>
        <taxon>Embryophyta</taxon>
        <taxon>Tracheophyta</taxon>
        <taxon>Spermatophyta</taxon>
        <taxon>Magnoliopsida</taxon>
        <taxon>eudicotyledons</taxon>
        <taxon>Gunneridae</taxon>
        <taxon>Pentapetalae</taxon>
        <taxon>asterids</taxon>
        <taxon>lamiids</taxon>
        <taxon>Lamiales</taxon>
        <taxon>Pedaliaceae</taxon>
        <taxon>Sesamum</taxon>
    </lineage>
</organism>
<accession>A0AAW2K7M2</accession>
<reference evidence="1" key="2">
    <citation type="journal article" date="2024" name="Plant">
        <title>Genomic evolution and insights into agronomic trait innovations of Sesamum species.</title>
        <authorList>
            <person name="Miao H."/>
            <person name="Wang L."/>
            <person name="Qu L."/>
            <person name="Liu H."/>
            <person name="Sun Y."/>
            <person name="Le M."/>
            <person name="Wang Q."/>
            <person name="Wei S."/>
            <person name="Zheng Y."/>
            <person name="Lin W."/>
            <person name="Duan Y."/>
            <person name="Cao H."/>
            <person name="Xiong S."/>
            <person name="Wang X."/>
            <person name="Wei L."/>
            <person name="Li C."/>
            <person name="Ma Q."/>
            <person name="Ju M."/>
            <person name="Zhao R."/>
            <person name="Li G."/>
            <person name="Mu C."/>
            <person name="Tian Q."/>
            <person name="Mei H."/>
            <person name="Zhang T."/>
            <person name="Gao T."/>
            <person name="Zhang H."/>
        </authorList>
    </citation>
    <scope>NUCLEOTIDE SEQUENCE</scope>
    <source>
        <strain evidence="1">G02</strain>
    </source>
</reference>
<comment type="caution">
    <text evidence="1">The sequence shown here is derived from an EMBL/GenBank/DDBJ whole genome shotgun (WGS) entry which is preliminary data.</text>
</comment>
<sequence length="162" mass="18191">MKNSKRGFLPMRHGIKISKTQSSETYEENRKMCDIPYAFVVGSIQYVLQCTRLDTPFALSVTSSFVFKLNGGVVAWKSSKHDTIADSTREAEYISALEAAKEAVWMKNYIQELGVVPNIAEPIVIFCDNNGAIVQEKDLRSHHPKILSFETVCQNSTHISMS</sequence>
<reference evidence="1" key="1">
    <citation type="submission" date="2020-06" db="EMBL/GenBank/DDBJ databases">
        <authorList>
            <person name="Li T."/>
            <person name="Hu X."/>
            <person name="Zhang T."/>
            <person name="Song X."/>
            <person name="Zhang H."/>
            <person name="Dai N."/>
            <person name="Sheng W."/>
            <person name="Hou X."/>
            <person name="Wei L."/>
        </authorList>
    </citation>
    <scope>NUCLEOTIDE SEQUENCE</scope>
    <source>
        <strain evidence="1">G02</strain>
        <tissue evidence="1">Leaf</tissue>
    </source>
</reference>
<gene>
    <name evidence="1" type="ORF">Sradi_6156000</name>
</gene>
<dbReference type="CDD" id="cd09272">
    <property type="entry name" value="RNase_HI_RT_Ty1"/>
    <property type="match status" value="1"/>
</dbReference>
<protein>
    <submittedName>
        <fullName evidence="1">Retrovirus-related Pol polyprotein from transposon TNT 1-94</fullName>
    </submittedName>
</protein>
<name>A0AAW2K7M2_SESRA</name>
<dbReference type="EMBL" id="JACGWJ010000029">
    <property type="protein sequence ID" value="KAL0302879.1"/>
    <property type="molecule type" value="Genomic_DNA"/>
</dbReference>